<dbReference type="OrthoDB" id="5432555at2"/>
<dbReference type="SUPFAM" id="SSF52833">
    <property type="entry name" value="Thioredoxin-like"/>
    <property type="match status" value="1"/>
</dbReference>
<evidence type="ECO:0000256" key="1">
    <source>
        <dbReference type="ARBA" id="ARBA00007198"/>
    </source>
</evidence>
<dbReference type="STRING" id="272627.CCC_03021"/>
<dbReference type="Gene3D" id="3.40.30.10">
    <property type="entry name" value="Glutaredoxin"/>
    <property type="match status" value="1"/>
</dbReference>
<dbReference type="AlphaFoldDB" id="A0A0C2UFE2"/>
<dbReference type="InterPro" id="IPR036249">
    <property type="entry name" value="Thioredoxin-like_sf"/>
</dbReference>
<evidence type="ECO:0000313" key="3">
    <source>
        <dbReference type="EMBL" id="KIM00233.1"/>
    </source>
</evidence>
<dbReference type="InterPro" id="IPR006503">
    <property type="entry name" value="Nase-assoc"/>
</dbReference>
<gene>
    <name evidence="3" type="ORF">CCC_03021</name>
</gene>
<keyword evidence="4" id="KW-1185">Reference proteome</keyword>
<dbReference type="CDD" id="cd03033">
    <property type="entry name" value="ArsC_15kD"/>
    <property type="match status" value="1"/>
</dbReference>
<dbReference type="NCBIfam" id="TIGR01616">
    <property type="entry name" value="nitro_assoc"/>
    <property type="match status" value="1"/>
</dbReference>
<organism evidence="3 4">
    <name type="scientific">Paramagnetospirillum magnetotacticum MS-1</name>
    <dbReference type="NCBI Taxonomy" id="272627"/>
    <lineage>
        <taxon>Bacteria</taxon>
        <taxon>Pseudomonadati</taxon>
        <taxon>Pseudomonadota</taxon>
        <taxon>Alphaproteobacteria</taxon>
        <taxon>Rhodospirillales</taxon>
        <taxon>Magnetospirillaceae</taxon>
        <taxon>Paramagnetospirillum</taxon>
    </lineage>
</organism>
<evidence type="ECO:0000256" key="2">
    <source>
        <dbReference type="PROSITE-ProRule" id="PRU01282"/>
    </source>
</evidence>
<sequence>MALIVFYEKPGCMNNTRQKQLLSKSGHDVVALDIRAQGWSPETLRPFFEGLPVAQWFNRAAPRVKSGAVVPETVGAEEALAEMCLDPLLIRRPLMESGGRRMAGFDETLVNDWLGLAPAPEPLTETCPRSDGICSVPGHHSGQH</sequence>
<protein>
    <submittedName>
        <fullName evidence="3">Nitrogenase-associated protein NifO</fullName>
    </submittedName>
</protein>
<comment type="caution">
    <text evidence="3">The sequence shown here is derived from an EMBL/GenBank/DDBJ whole genome shotgun (WGS) entry which is preliminary data.</text>
</comment>
<dbReference type="InterPro" id="IPR006660">
    <property type="entry name" value="Arsenate_reductase-like"/>
</dbReference>
<dbReference type="EMBL" id="JXSL01000020">
    <property type="protein sequence ID" value="KIM00233.1"/>
    <property type="molecule type" value="Genomic_DNA"/>
</dbReference>
<name>A0A0C2UFE2_PARME</name>
<reference evidence="3 4" key="1">
    <citation type="submission" date="2015-01" db="EMBL/GenBank/DDBJ databases">
        <title>Genome Sequence of Magnetospirillum magnetotacticum Strain MS-1.</title>
        <authorList>
            <person name="Marinov G.K."/>
            <person name="Smalley M.D."/>
            <person name="DeSalvo G."/>
        </authorList>
    </citation>
    <scope>NUCLEOTIDE SEQUENCE [LARGE SCALE GENOMIC DNA]</scope>
    <source>
        <strain evidence="3 4">MS-1</strain>
    </source>
</reference>
<comment type="similarity">
    <text evidence="1 2">Belongs to the ArsC family.</text>
</comment>
<dbReference type="PROSITE" id="PS51353">
    <property type="entry name" value="ARSC"/>
    <property type="match status" value="1"/>
</dbReference>
<accession>A0A0C2UFE2</accession>
<dbReference type="RefSeq" id="WP_041039949.1">
    <property type="nucleotide sequence ID" value="NZ_JXSL01000020.1"/>
</dbReference>
<evidence type="ECO:0000313" key="4">
    <source>
        <dbReference type="Proteomes" id="UP000031971"/>
    </source>
</evidence>
<dbReference type="Proteomes" id="UP000031971">
    <property type="component" value="Unassembled WGS sequence"/>
</dbReference>
<proteinExistence type="inferred from homology"/>